<evidence type="ECO:0000313" key="1">
    <source>
        <dbReference type="EMBL" id="OGM60538.1"/>
    </source>
</evidence>
<sequence>MGVVFTEHALRKFADLKELGLILAKKQITKILLNPEHIDRTTDYPEIISSGKLDKNHVLRVVHRKERGKMIVITFYPAKAGRYYY</sequence>
<dbReference type="STRING" id="1802517.A2892_00765"/>
<evidence type="ECO:0008006" key="3">
    <source>
        <dbReference type="Google" id="ProtNLM"/>
    </source>
</evidence>
<dbReference type="AlphaFoldDB" id="A0A1F8BB05"/>
<comment type="caution">
    <text evidence="1">The sequence shown here is derived from an EMBL/GenBank/DDBJ whole genome shotgun (WGS) entry which is preliminary data.</text>
</comment>
<name>A0A1F8BB05_9BACT</name>
<reference evidence="1 2" key="1">
    <citation type="journal article" date="2016" name="Nat. Commun.">
        <title>Thousands of microbial genomes shed light on interconnected biogeochemical processes in an aquifer system.</title>
        <authorList>
            <person name="Anantharaman K."/>
            <person name="Brown C.T."/>
            <person name="Hug L.A."/>
            <person name="Sharon I."/>
            <person name="Castelle C.J."/>
            <person name="Probst A.J."/>
            <person name="Thomas B.C."/>
            <person name="Singh A."/>
            <person name="Wilkins M.J."/>
            <person name="Karaoz U."/>
            <person name="Brodie E.L."/>
            <person name="Williams K.H."/>
            <person name="Hubbard S.S."/>
            <person name="Banfield J.F."/>
        </authorList>
    </citation>
    <scope>NUCLEOTIDE SEQUENCE [LARGE SCALE GENOMIC DNA]</scope>
</reference>
<gene>
    <name evidence="1" type="ORF">A2892_00765</name>
</gene>
<dbReference type="Proteomes" id="UP000176404">
    <property type="component" value="Unassembled WGS sequence"/>
</dbReference>
<organism evidence="1 2">
    <name type="scientific">Candidatus Woesebacteria bacterium RIFCSPLOWO2_01_FULL_39_10b</name>
    <dbReference type="NCBI Taxonomy" id="1802517"/>
    <lineage>
        <taxon>Bacteria</taxon>
        <taxon>Candidatus Woeseibacteriota</taxon>
    </lineage>
</organism>
<evidence type="ECO:0000313" key="2">
    <source>
        <dbReference type="Proteomes" id="UP000176404"/>
    </source>
</evidence>
<proteinExistence type="predicted"/>
<accession>A0A1F8BB05</accession>
<protein>
    <recommendedName>
        <fullName evidence="3">DUF4258 domain-containing protein</fullName>
    </recommendedName>
</protein>
<dbReference type="EMBL" id="MGHD01000004">
    <property type="protein sequence ID" value="OGM60538.1"/>
    <property type="molecule type" value="Genomic_DNA"/>
</dbReference>